<evidence type="ECO:0000256" key="2">
    <source>
        <dbReference type="SAM" id="Phobius"/>
    </source>
</evidence>
<feature type="transmembrane region" description="Helical" evidence="2">
    <location>
        <begin position="59"/>
        <end position="82"/>
    </location>
</feature>
<organism evidence="3 4">
    <name type="scientific">Stanieria cyanosphaera (strain ATCC 29371 / PCC 7437)</name>
    <dbReference type="NCBI Taxonomy" id="111780"/>
    <lineage>
        <taxon>Bacteria</taxon>
        <taxon>Bacillati</taxon>
        <taxon>Cyanobacteriota</taxon>
        <taxon>Cyanophyceae</taxon>
        <taxon>Pleurocapsales</taxon>
        <taxon>Dermocarpellaceae</taxon>
        <taxon>Stanieria</taxon>
    </lineage>
</organism>
<feature type="coiled-coil region" evidence="1">
    <location>
        <begin position="13"/>
        <end position="47"/>
    </location>
</feature>
<gene>
    <name evidence="3" type="ordered locus">Sta7437_4126</name>
</gene>
<keyword evidence="4" id="KW-1185">Reference proteome</keyword>
<keyword evidence="2" id="KW-1133">Transmembrane helix</keyword>
<dbReference type="OrthoDB" id="428501at2"/>
<protein>
    <submittedName>
        <fullName evidence="3">Uncharacterized protein</fullName>
    </submittedName>
</protein>
<dbReference type="AlphaFoldDB" id="K9XYM2"/>
<dbReference type="RefSeq" id="WP_015195257.1">
    <property type="nucleotide sequence ID" value="NC_019748.1"/>
</dbReference>
<evidence type="ECO:0000313" key="4">
    <source>
        <dbReference type="Proteomes" id="UP000010473"/>
    </source>
</evidence>
<sequence>MAFNLETDLVKVLEKIDNKIDKLDQKLDDLKDQLNSVDKRLVVVETKLTIMEGSQRGQIWSLIVILATAVLGILIAGARVFFFPNP</sequence>
<dbReference type="EMBL" id="CP003653">
    <property type="protein sequence ID" value="AFZ37603.1"/>
    <property type="molecule type" value="Genomic_DNA"/>
</dbReference>
<evidence type="ECO:0000256" key="1">
    <source>
        <dbReference type="SAM" id="Coils"/>
    </source>
</evidence>
<dbReference type="KEGG" id="scs:Sta7437_4126"/>
<keyword evidence="2" id="KW-0472">Membrane</keyword>
<proteinExistence type="predicted"/>
<keyword evidence="2" id="KW-0812">Transmembrane</keyword>
<evidence type="ECO:0000313" key="3">
    <source>
        <dbReference type="EMBL" id="AFZ37603.1"/>
    </source>
</evidence>
<keyword evidence="1" id="KW-0175">Coiled coil</keyword>
<accession>K9XYM2</accession>
<name>K9XYM2_STAC7</name>
<reference evidence="4" key="1">
    <citation type="journal article" date="2013" name="Proc. Natl. Acad. Sci. U.S.A.">
        <title>Improving the coverage of the cyanobacterial phylum using diversity-driven genome sequencing.</title>
        <authorList>
            <person name="Shih P.M."/>
            <person name="Wu D."/>
            <person name="Latifi A."/>
            <person name="Axen S.D."/>
            <person name="Fewer D.P."/>
            <person name="Talla E."/>
            <person name="Calteau A."/>
            <person name="Cai F."/>
            <person name="Tandeau de Marsac N."/>
            <person name="Rippka R."/>
            <person name="Herdman M."/>
            <person name="Sivonen K."/>
            <person name="Coursin T."/>
            <person name="Laurent T."/>
            <person name="Goodwin L."/>
            <person name="Nolan M."/>
            <person name="Davenport K.W."/>
            <person name="Han C.S."/>
            <person name="Rubin E.M."/>
            <person name="Eisen J.A."/>
            <person name="Woyke T."/>
            <person name="Gugger M."/>
            <person name="Kerfeld C.A."/>
        </authorList>
    </citation>
    <scope>NUCLEOTIDE SEQUENCE [LARGE SCALE GENOMIC DNA]</scope>
    <source>
        <strain evidence="4">ATCC 29371 / PCC 7437</strain>
    </source>
</reference>
<dbReference type="Proteomes" id="UP000010473">
    <property type="component" value="Chromosome"/>
</dbReference>
<dbReference type="HOGENOM" id="CLU_110168_2_0_3"/>